<protein>
    <submittedName>
        <fullName evidence="1">DUF2225 domain-containing protein</fullName>
    </submittedName>
</protein>
<name>A0A432GJL5_9DELT</name>
<proteinExistence type="predicted"/>
<dbReference type="InterPro" id="IPR018708">
    <property type="entry name" value="DUF2225"/>
</dbReference>
<gene>
    <name evidence="1" type="ORF">DSY95_06765</name>
</gene>
<dbReference type="EMBL" id="QNZJ01000292">
    <property type="protein sequence ID" value="RTZ83958.1"/>
    <property type="molecule type" value="Genomic_DNA"/>
</dbReference>
<evidence type="ECO:0000313" key="2">
    <source>
        <dbReference type="Proteomes" id="UP000287719"/>
    </source>
</evidence>
<dbReference type="SUPFAM" id="SSF158682">
    <property type="entry name" value="TerB-like"/>
    <property type="match status" value="1"/>
</dbReference>
<organism evidence="1 2">
    <name type="scientific">SAR324 cluster bacterium</name>
    <dbReference type="NCBI Taxonomy" id="2024889"/>
    <lineage>
        <taxon>Bacteria</taxon>
        <taxon>Deltaproteobacteria</taxon>
        <taxon>SAR324 cluster</taxon>
    </lineage>
</organism>
<dbReference type="Pfam" id="PF09986">
    <property type="entry name" value="DUF2225"/>
    <property type="match status" value="1"/>
</dbReference>
<comment type="caution">
    <text evidence="1">The sequence shown here is derived from an EMBL/GenBank/DDBJ whole genome shotgun (WGS) entry which is preliminary data.</text>
</comment>
<evidence type="ECO:0000313" key="1">
    <source>
        <dbReference type="EMBL" id="RTZ83958.1"/>
    </source>
</evidence>
<accession>A0A432GJL5</accession>
<dbReference type="InterPro" id="IPR029024">
    <property type="entry name" value="TerB-like"/>
</dbReference>
<dbReference type="CDD" id="cd07177">
    <property type="entry name" value="terB_like"/>
    <property type="match status" value="1"/>
</dbReference>
<sequence length="518" mass="58643">MQLPNVEKMSSAEKKWFAHSIAGMVVADGHADQSEMSFLREAINFMDDKDEIDKLMVIIKNGNPPELGPLDIDPKQAFLMLKYLAQLMVADADLSPKEISYFLLAGRSLSFNNEILNKLWKSARSLLERDLPQAIVETGSLKTKVSLTKVDETGVTFRLGKALMPKVKIMLYVLKSVHSELPLKGNEEHWDPLDCKMEKQHQVKFDEGSYVVRAHIEQRLFEDHGIMQIMHPEDYAVVSDGGFFDTEKDSLLGSFLGCYVCDNPEIKFYVLHSKSMITDPNIFGVSSFVRSAGELKFCDFNLIQVASCSKCGFSSNDKEHFKRQKTSEPTFSVEEFSKGWEEKIAPLLKKAQDIGETFYGEERDIQQGILSYDLAIATFEQMASIASNDNVKGAVLRKKASMLMIQSEMLMESKNRDAAEANLKKTVDILEPIFESLEGLHLLHTCVLLFQIKIYLNDLQSAAQYMKFLDNYDTDGKLKEGTEEFKELKVSSAKLKATFDDHAILTKEAMTHFHLDDE</sequence>
<dbReference type="AlphaFoldDB" id="A0A432GJL5"/>
<dbReference type="Gene3D" id="1.10.3680.10">
    <property type="entry name" value="TerB-like"/>
    <property type="match status" value="1"/>
</dbReference>
<dbReference type="Proteomes" id="UP000287719">
    <property type="component" value="Unassembled WGS sequence"/>
</dbReference>
<reference evidence="1 2" key="1">
    <citation type="submission" date="2018-06" db="EMBL/GenBank/DDBJ databases">
        <title>Combined omics and stable isotope probing to characterize newly discovered Mariana Back-Arc vent microbial communities.</title>
        <authorList>
            <person name="Trembath-Reichert E."/>
            <person name="Huber J.A."/>
        </authorList>
    </citation>
    <scope>NUCLEOTIDE SEQUENCE [LARGE SCALE GENOMIC DNA]</scope>
    <source>
        <strain evidence="1">MAG 54</strain>
    </source>
</reference>